<sequence length="39" mass="4538">MIYRNCQKKDVRTNNCSSVQIFALFKWGVIFLGENFPGI</sequence>
<accession>A0A8S5R7L7</accession>
<reference evidence="1" key="1">
    <citation type="journal article" date="2021" name="Proc. Natl. Acad. Sci. U.S.A.">
        <title>A Catalog of Tens of Thousands of Viruses from Human Metagenomes Reveals Hidden Associations with Chronic Diseases.</title>
        <authorList>
            <person name="Tisza M.J."/>
            <person name="Buck C.B."/>
        </authorList>
    </citation>
    <scope>NUCLEOTIDE SEQUENCE</scope>
    <source>
        <strain evidence="1">Ctah610</strain>
    </source>
</reference>
<proteinExistence type="predicted"/>
<name>A0A8S5R7L7_9VIRU</name>
<evidence type="ECO:0000313" key="1">
    <source>
        <dbReference type="EMBL" id="DAE27081.1"/>
    </source>
</evidence>
<protein>
    <submittedName>
        <fullName evidence="1">Uncharacterized protein</fullName>
    </submittedName>
</protein>
<organism evidence="1">
    <name type="scientific">virus sp. ctah610</name>
    <dbReference type="NCBI Taxonomy" id="2826807"/>
    <lineage>
        <taxon>Viruses</taxon>
    </lineage>
</organism>
<dbReference type="EMBL" id="BK015827">
    <property type="protein sequence ID" value="DAE27081.1"/>
    <property type="molecule type" value="Genomic_DNA"/>
</dbReference>